<dbReference type="Gene3D" id="3.40.50.2300">
    <property type="match status" value="1"/>
</dbReference>
<dbReference type="InterPro" id="IPR011006">
    <property type="entry name" value="CheY-like_superfamily"/>
</dbReference>
<dbReference type="InterPro" id="IPR000792">
    <property type="entry name" value="Tscrpt_reg_LuxR_C"/>
</dbReference>
<dbReference type="PANTHER" id="PTHR44688">
    <property type="entry name" value="DNA-BINDING TRANSCRIPTIONAL ACTIVATOR DEVR_DOSR"/>
    <property type="match status" value="1"/>
</dbReference>
<evidence type="ECO:0000256" key="2">
    <source>
        <dbReference type="ARBA" id="ARBA00023125"/>
    </source>
</evidence>
<keyword evidence="3" id="KW-0804">Transcription</keyword>
<dbReference type="Pfam" id="PF00196">
    <property type="entry name" value="GerE"/>
    <property type="match status" value="1"/>
</dbReference>
<proteinExistence type="predicted"/>
<dbReference type="Proteomes" id="UP001589750">
    <property type="component" value="Unassembled WGS sequence"/>
</dbReference>
<dbReference type="SUPFAM" id="SSF46894">
    <property type="entry name" value="C-terminal effector domain of the bipartite response regulators"/>
    <property type="match status" value="1"/>
</dbReference>
<comment type="caution">
    <text evidence="5">The sequence shown here is derived from an EMBL/GenBank/DDBJ whole genome shotgun (WGS) entry which is preliminary data.</text>
</comment>
<name>A0ABV5KCU6_9ACTN</name>
<dbReference type="SUPFAM" id="SSF52172">
    <property type="entry name" value="CheY-like"/>
    <property type="match status" value="1"/>
</dbReference>
<reference evidence="5 6" key="1">
    <citation type="submission" date="2024-09" db="EMBL/GenBank/DDBJ databases">
        <authorList>
            <person name="Sun Q."/>
            <person name="Mori K."/>
        </authorList>
    </citation>
    <scope>NUCLEOTIDE SEQUENCE [LARGE SCALE GENOMIC DNA]</scope>
    <source>
        <strain evidence="5 6">JCM 9626</strain>
    </source>
</reference>
<evidence type="ECO:0000256" key="3">
    <source>
        <dbReference type="ARBA" id="ARBA00023163"/>
    </source>
</evidence>
<organism evidence="5 6">
    <name type="scientific">Nocardioides plantarum</name>
    <dbReference type="NCBI Taxonomy" id="29299"/>
    <lineage>
        <taxon>Bacteria</taxon>
        <taxon>Bacillati</taxon>
        <taxon>Actinomycetota</taxon>
        <taxon>Actinomycetes</taxon>
        <taxon>Propionibacteriales</taxon>
        <taxon>Nocardioidaceae</taxon>
        <taxon>Nocardioides</taxon>
    </lineage>
</organism>
<evidence type="ECO:0000313" key="5">
    <source>
        <dbReference type="EMBL" id="MFB9314568.1"/>
    </source>
</evidence>
<dbReference type="PRINTS" id="PR00038">
    <property type="entry name" value="HTHLUXR"/>
</dbReference>
<protein>
    <submittedName>
        <fullName evidence="5">LuxR C-terminal-related transcriptional regulator</fullName>
    </submittedName>
</protein>
<keyword evidence="6" id="KW-1185">Reference proteome</keyword>
<evidence type="ECO:0000259" key="4">
    <source>
        <dbReference type="PROSITE" id="PS50043"/>
    </source>
</evidence>
<dbReference type="EMBL" id="JBHMDG010000022">
    <property type="protein sequence ID" value="MFB9314568.1"/>
    <property type="molecule type" value="Genomic_DNA"/>
</dbReference>
<sequence>MPPEPVTRAAAPVRIALAPDAPIVAAGLAAIVAGELDIALVELPTEGAGFAEVDLVLYDPVHEVPESLRGVAAWNRPPLVAFSWSVRADTVTRARAQGAIALLSKDLEPWRLLRALRAVHRGDLAGFTVTVDDDLPARRRSRRPDGLTARELEMLELITRGLSNEEIASSLYLSINSVKTYIRTAYRKIGVNRRPQAVLWGVHHGFGADASVGARR</sequence>
<keyword evidence="2" id="KW-0238">DNA-binding</keyword>
<dbReference type="InterPro" id="IPR016032">
    <property type="entry name" value="Sig_transdc_resp-reg_C-effctor"/>
</dbReference>
<dbReference type="SMART" id="SM00421">
    <property type="entry name" value="HTH_LUXR"/>
    <property type="match status" value="1"/>
</dbReference>
<accession>A0ABV5KCU6</accession>
<feature type="domain" description="HTH luxR-type" evidence="4">
    <location>
        <begin position="140"/>
        <end position="205"/>
    </location>
</feature>
<evidence type="ECO:0000256" key="1">
    <source>
        <dbReference type="ARBA" id="ARBA00023015"/>
    </source>
</evidence>
<dbReference type="CDD" id="cd06170">
    <property type="entry name" value="LuxR_C_like"/>
    <property type="match status" value="1"/>
</dbReference>
<evidence type="ECO:0000313" key="6">
    <source>
        <dbReference type="Proteomes" id="UP001589750"/>
    </source>
</evidence>
<dbReference type="RefSeq" id="WP_140011140.1">
    <property type="nucleotide sequence ID" value="NZ_JBHMDG010000022.1"/>
</dbReference>
<dbReference type="PROSITE" id="PS50043">
    <property type="entry name" value="HTH_LUXR_2"/>
    <property type="match status" value="1"/>
</dbReference>
<keyword evidence="1" id="KW-0805">Transcription regulation</keyword>
<dbReference type="PANTHER" id="PTHR44688:SF25">
    <property type="entry name" value="HTH LUXR-TYPE DOMAIN-CONTAINING PROTEIN"/>
    <property type="match status" value="1"/>
</dbReference>
<gene>
    <name evidence="5" type="ORF">ACFFRI_16040</name>
</gene>